<proteinExistence type="predicted"/>
<feature type="region of interest" description="Disordered" evidence="1">
    <location>
        <begin position="101"/>
        <end position="301"/>
    </location>
</feature>
<feature type="region of interest" description="Disordered" evidence="1">
    <location>
        <begin position="335"/>
        <end position="370"/>
    </location>
</feature>
<reference evidence="2 3" key="1">
    <citation type="submission" date="2022-12" db="EMBL/GenBank/DDBJ databases">
        <title>Genomic features and morphological characterization of a novel Knufia sp. strain isolated from spacecraft assembly facility.</title>
        <authorList>
            <person name="Teixeira M."/>
            <person name="Chander A.M."/>
            <person name="Stajich J.E."/>
            <person name="Venkateswaran K."/>
        </authorList>
    </citation>
    <scope>NUCLEOTIDE SEQUENCE [LARGE SCALE GENOMIC DNA]</scope>
    <source>
        <strain evidence="2 3">FJI-L2-BK-P2</strain>
    </source>
</reference>
<evidence type="ECO:0000256" key="1">
    <source>
        <dbReference type="SAM" id="MobiDB-lite"/>
    </source>
</evidence>
<accession>A0AAN8ETU1</accession>
<comment type="caution">
    <text evidence="2">The sequence shown here is derived from an EMBL/GenBank/DDBJ whole genome shotgun (WGS) entry which is preliminary data.</text>
</comment>
<protein>
    <submittedName>
        <fullName evidence="2">Uncharacterized protein</fullName>
    </submittedName>
</protein>
<feature type="compositionally biased region" description="Low complexity" evidence="1">
    <location>
        <begin position="216"/>
        <end position="231"/>
    </location>
</feature>
<evidence type="ECO:0000313" key="3">
    <source>
        <dbReference type="Proteomes" id="UP001316803"/>
    </source>
</evidence>
<feature type="compositionally biased region" description="Polar residues" evidence="1">
    <location>
        <begin position="350"/>
        <end position="360"/>
    </location>
</feature>
<name>A0AAN8ETU1_9EURO</name>
<dbReference type="EMBL" id="JAKLMC020000001">
    <property type="protein sequence ID" value="KAK5958793.1"/>
    <property type="molecule type" value="Genomic_DNA"/>
</dbReference>
<dbReference type="Proteomes" id="UP001316803">
    <property type="component" value="Unassembled WGS sequence"/>
</dbReference>
<keyword evidence="3" id="KW-1185">Reference proteome</keyword>
<feature type="compositionally biased region" description="Low complexity" evidence="1">
    <location>
        <begin position="335"/>
        <end position="349"/>
    </location>
</feature>
<feature type="compositionally biased region" description="Basic and acidic residues" evidence="1">
    <location>
        <begin position="237"/>
        <end position="250"/>
    </location>
</feature>
<evidence type="ECO:0000313" key="2">
    <source>
        <dbReference type="EMBL" id="KAK5958793.1"/>
    </source>
</evidence>
<dbReference type="AlphaFoldDB" id="A0AAN8ETU1"/>
<feature type="compositionally biased region" description="Basic and acidic residues" evidence="1">
    <location>
        <begin position="101"/>
        <end position="115"/>
    </location>
</feature>
<gene>
    <name evidence="2" type="ORF">OHC33_000636</name>
</gene>
<sequence length="474" mass="52606">MGLPFYRNPDDVDAENAAAKLDRAAAQRRSAIRREPSIRPGREHSSSSGLTNIIRNRHDLSTRQARIRANYERQEADAQIAILEAELERLRRQRLRTSSRIQEERAQRRLERQIENDLNSGPPSPVPNDVYLTTNENELTPHDSGTADQILLPRPTRESNLRFEVAADTTRPTSPQQQTSFMPSPPHSSTDASRNRPVDGPLDTWETTPPLTQDFAPARAARAARGGSRSPTVATHEVARAATENDRHGLETPPPESWENSYPPLRRVPHMSPRPLPRTTVDGLGDRHRSPSPLSETPAPEEENWNTLLTGLDHSDSAPSTSTSFASMTDLLSASRSSSHRSSNTQLTSTSFGEIGTSTDDTCDLPPGITEDDVRRIRDRHRRTAGHVTAPRSRIPESIRSGAGNGANSPQDSPMSILLHEAREARASRERQRGDELLMLQAIAERQQSHEQVPDEWWALAGLPPGLARQQNDS</sequence>
<feature type="region of interest" description="Disordered" evidence="1">
    <location>
        <begin position="21"/>
        <end position="57"/>
    </location>
</feature>
<feature type="compositionally biased region" description="Basic and acidic residues" evidence="1">
    <location>
        <begin position="32"/>
        <end position="45"/>
    </location>
</feature>
<organism evidence="2 3">
    <name type="scientific">Knufia fluminis</name>
    <dbReference type="NCBI Taxonomy" id="191047"/>
    <lineage>
        <taxon>Eukaryota</taxon>
        <taxon>Fungi</taxon>
        <taxon>Dikarya</taxon>
        <taxon>Ascomycota</taxon>
        <taxon>Pezizomycotina</taxon>
        <taxon>Eurotiomycetes</taxon>
        <taxon>Chaetothyriomycetidae</taxon>
        <taxon>Chaetothyriales</taxon>
        <taxon>Trichomeriaceae</taxon>
        <taxon>Knufia</taxon>
    </lineage>
</organism>
<feature type="compositionally biased region" description="Low complexity" evidence="1">
    <location>
        <begin position="169"/>
        <end position="180"/>
    </location>
</feature>